<comment type="caution">
    <text evidence="2">The sequence shown here is derived from an EMBL/GenBank/DDBJ whole genome shotgun (WGS) entry which is preliminary data.</text>
</comment>
<organism evidence="2 3">
    <name type="scientific">Rhodovibrio sodomensis</name>
    <dbReference type="NCBI Taxonomy" id="1088"/>
    <lineage>
        <taxon>Bacteria</taxon>
        <taxon>Pseudomonadati</taxon>
        <taxon>Pseudomonadota</taxon>
        <taxon>Alphaproteobacteria</taxon>
        <taxon>Rhodospirillales</taxon>
        <taxon>Rhodovibrionaceae</taxon>
        <taxon>Rhodovibrio</taxon>
    </lineage>
</organism>
<reference evidence="2 3" key="1">
    <citation type="journal article" date="2020" name="Microorganisms">
        <title>Osmotic Adaptation and Compatible Solute Biosynthesis of Phototrophic Bacteria as Revealed from Genome Analyses.</title>
        <authorList>
            <person name="Imhoff J.F."/>
            <person name="Rahn T."/>
            <person name="Kunzel S."/>
            <person name="Keller A."/>
            <person name="Neulinger S.C."/>
        </authorList>
    </citation>
    <scope>NUCLEOTIDE SEQUENCE [LARGE SCALE GENOMIC DNA]</scope>
    <source>
        <strain evidence="2 3">DSM 9895</strain>
    </source>
</reference>
<accession>A0ABS1DJQ6</accession>
<feature type="domain" description="PD-(D/E)XK endonuclease-like" evidence="1">
    <location>
        <begin position="738"/>
        <end position="977"/>
    </location>
</feature>
<dbReference type="EMBL" id="NRRL01000110">
    <property type="protein sequence ID" value="MBK1670704.1"/>
    <property type="molecule type" value="Genomic_DNA"/>
</dbReference>
<sequence length="1011" mass="109302">MSTPLPQSTTPTVSTIPPEVSFADALARGLKDRAGDDPLSLASTTVLLPTRRACRTLHEAFLRLSDGRALLLPRMLPLGDLDADELLMGGDDALAAAGLGDPEAAMRLPPTVSGVRRRFVLTQLIQKFGEVAPGAGVPTVDQAARLAEELGRLLDQVETEGLAFARLKELAPERYAEHWQITLDFLKIVTDWWPDWLAREGAIGPAERRRRLMLAQAHAWAQDPPDRPIVAAGSTGSIPATAELLRTIAGLPRGEVVLPGLDRRADAASWAAIAEDPTHPQHNLGRLLASFGIDRDQVRDWPVERPAQVAPTARSAVVNEALKPASTTPEWRSLALDGGAEGLRLALRNVRLVEAPGPVEEATAIALLLRQALEVPGKTAALVTPDRALARRVAAELRRYDLRIDDSAGVPMADTAPGTFLRLTAQMLGEKLAPVPLLSALKHPMAAGGEDPGAFKARVRELEDRVLRGVRPAEGFDGLRAQLGEQPVDRRLARWLDGLQEIAGDALAAMSDSAVDLGQLVEAHMRFAEALATSDRAPGAARLWAGEAGESAADFAAELARHADAAPTVDGRRYPALLDGLMAGQVVRPRYGGHPRLAIWGPLEARLQRAELTVLGGLNEGTWPAESEPGPWMSRPMRSDFGLPAVERRIGLMAHDFAQAFAAPEVVLTRATRIEGTPTVPSRWLLRLEALQAAYGARDLLTPDPSWVQWAKALDDPGPPRPCDAPAPTPPVAARPTRLSVTAVETWMRDPYDLYARYVLGLRARDPLDQDPGAAEHGTLIHAVLEAFAREADAYGLPDDVAATLRRIGVQKFDALKVRPGMRAFWWPRFERIADWLAERERTRRADGRRVLAEQSGEMEVAGRDASLTLTAKADRIEVRPDGALAVIDYKTGTPPSERQVTLGFAPQLPLEAAIAAHAGFKDVPAAGARELAYWRLTGGREAGQELAIKKTDPDDLAAAALDGLSALIDKFADPTQPYHARPRPGFAPRYTDYDHLSRVQEWSAGIGGED</sequence>
<dbReference type="InterPro" id="IPR014153">
    <property type="entry name" value="Ds_break_AddB"/>
</dbReference>
<gene>
    <name evidence="2" type="primary">addB</name>
    <name evidence="2" type="ORF">CKO28_22035</name>
</gene>
<protein>
    <submittedName>
        <fullName evidence="2">Double-strand break repair protein AddB</fullName>
    </submittedName>
</protein>
<dbReference type="RefSeq" id="WP_200343147.1">
    <property type="nucleotide sequence ID" value="NZ_NRRL01000110.1"/>
</dbReference>
<dbReference type="InterPro" id="IPR027417">
    <property type="entry name" value="P-loop_NTPase"/>
</dbReference>
<proteinExistence type="predicted"/>
<evidence type="ECO:0000313" key="2">
    <source>
        <dbReference type="EMBL" id="MBK1670704.1"/>
    </source>
</evidence>
<dbReference type="InterPro" id="IPR011604">
    <property type="entry name" value="PDDEXK-like_dom_sf"/>
</dbReference>
<name>A0ABS1DJQ6_9PROT</name>
<dbReference type="InterPro" id="IPR038726">
    <property type="entry name" value="PDDEXK_AddAB-type"/>
</dbReference>
<evidence type="ECO:0000259" key="1">
    <source>
        <dbReference type="Pfam" id="PF12705"/>
    </source>
</evidence>
<dbReference type="Gene3D" id="3.90.320.10">
    <property type="match status" value="1"/>
</dbReference>
<evidence type="ECO:0000313" key="3">
    <source>
        <dbReference type="Proteomes" id="UP001296873"/>
    </source>
</evidence>
<keyword evidence="3" id="KW-1185">Reference proteome</keyword>
<dbReference type="Pfam" id="PF12705">
    <property type="entry name" value="PDDEXK_1"/>
    <property type="match status" value="1"/>
</dbReference>
<dbReference type="NCBIfam" id="TIGR02786">
    <property type="entry name" value="addB_alphas"/>
    <property type="match status" value="1"/>
</dbReference>
<dbReference type="SUPFAM" id="SSF52540">
    <property type="entry name" value="P-loop containing nucleoside triphosphate hydrolases"/>
    <property type="match status" value="1"/>
</dbReference>
<dbReference type="Proteomes" id="UP001296873">
    <property type="component" value="Unassembled WGS sequence"/>
</dbReference>